<dbReference type="GO" id="GO:0007007">
    <property type="term" value="P:inner mitochondrial membrane organization"/>
    <property type="evidence" value="ECO:0007669"/>
    <property type="project" value="TreeGrafter"/>
</dbReference>
<dbReference type="AlphaFoldDB" id="A0AAV4FHJ1"/>
<dbReference type="PANTHER" id="PTHR21588:SF18">
    <property type="entry name" value="MICOS COMPLEX SUBUNIT MIC19"/>
    <property type="match status" value="1"/>
</dbReference>
<gene>
    <name evidence="2" type="ORF">ElyMa_000385600</name>
</gene>
<proteinExistence type="predicted"/>
<comment type="caution">
    <text evidence="2">The sequence shown here is derived from an EMBL/GenBank/DDBJ whole genome shotgun (WGS) entry which is preliminary data.</text>
</comment>
<evidence type="ECO:0000256" key="1">
    <source>
        <dbReference type="SAM" id="MobiDB-lite"/>
    </source>
</evidence>
<dbReference type="PANTHER" id="PTHR21588">
    <property type="entry name" value="COILED-COIL-HELIX-COILED-COIL-HELIX DOMAIN CONTAINING 6"/>
    <property type="match status" value="1"/>
</dbReference>
<reference evidence="2 3" key="1">
    <citation type="journal article" date="2021" name="Elife">
        <title>Chloroplast acquisition without the gene transfer in kleptoplastic sea slugs, Plakobranchus ocellatus.</title>
        <authorList>
            <person name="Maeda T."/>
            <person name="Takahashi S."/>
            <person name="Yoshida T."/>
            <person name="Shimamura S."/>
            <person name="Takaki Y."/>
            <person name="Nagai Y."/>
            <person name="Toyoda A."/>
            <person name="Suzuki Y."/>
            <person name="Arimoto A."/>
            <person name="Ishii H."/>
            <person name="Satoh N."/>
            <person name="Nishiyama T."/>
            <person name="Hasebe M."/>
            <person name="Maruyama T."/>
            <person name="Minagawa J."/>
            <person name="Obokata J."/>
            <person name="Shigenobu S."/>
        </authorList>
    </citation>
    <scope>NUCLEOTIDE SEQUENCE [LARGE SCALE GENOMIC DNA]</scope>
</reference>
<evidence type="ECO:0000313" key="3">
    <source>
        <dbReference type="Proteomes" id="UP000762676"/>
    </source>
</evidence>
<name>A0AAV4FHJ1_9GAST</name>
<sequence>MHGGEDLSLDHPNLDLNHLVEFGLLRDFRRTSAPRNYNDAKPVPPSSPPSVTNTQLQHQTNEQFALAVQEVEKKFMNVTASPVCQDLQTKVLECYQANGTEPLNCSGIVNAFASCVDRARVNTQLQHQTNEQFALAVQEVEKKFMNVTASPVCQDLQTKVLECYQANGTEPLNCSGIVNAFASCVDRARVGDEPDVSLSFISNIPIQHARRTLDFDL</sequence>
<dbReference type="InterPro" id="IPR052632">
    <property type="entry name" value="MICOS_subunit_Mic19"/>
</dbReference>
<accession>A0AAV4FHJ1</accession>
<dbReference type="GO" id="GO:0061617">
    <property type="term" value="C:MICOS complex"/>
    <property type="evidence" value="ECO:0007669"/>
    <property type="project" value="TreeGrafter"/>
</dbReference>
<dbReference type="Proteomes" id="UP000762676">
    <property type="component" value="Unassembled WGS sequence"/>
</dbReference>
<protein>
    <submittedName>
        <fullName evidence="2">MICOS complex subunit</fullName>
    </submittedName>
</protein>
<evidence type="ECO:0000313" key="2">
    <source>
        <dbReference type="EMBL" id="GFR72722.1"/>
    </source>
</evidence>
<keyword evidence="3" id="KW-1185">Reference proteome</keyword>
<feature type="region of interest" description="Disordered" evidence="1">
    <location>
        <begin position="35"/>
        <end position="54"/>
    </location>
</feature>
<dbReference type="EMBL" id="BMAT01000774">
    <property type="protein sequence ID" value="GFR72722.1"/>
    <property type="molecule type" value="Genomic_DNA"/>
</dbReference>
<organism evidence="2 3">
    <name type="scientific">Elysia marginata</name>
    <dbReference type="NCBI Taxonomy" id="1093978"/>
    <lineage>
        <taxon>Eukaryota</taxon>
        <taxon>Metazoa</taxon>
        <taxon>Spiralia</taxon>
        <taxon>Lophotrochozoa</taxon>
        <taxon>Mollusca</taxon>
        <taxon>Gastropoda</taxon>
        <taxon>Heterobranchia</taxon>
        <taxon>Euthyneura</taxon>
        <taxon>Panpulmonata</taxon>
        <taxon>Sacoglossa</taxon>
        <taxon>Placobranchoidea</taxon>
        <taxon>Plakobranchidae</taxon>
        <taxon>Elysia</taxon>
    </lineage>
</organism>